<accession>A0AAV7BZQ2</accession>
<reference evidence="1" key="1">
    <citation type="thesis" date="2020" institute="ProQuest LLC" country="789 East Eisenhower Parkway, Ann Arbor, MI, USA">
        <title>Comparative Genomics and Chromosome Evolution.</title>
        <authorList>
            <person name="Mudd A.B."/>
        </authorList>
    </citation>
    <scope>NUCLEOTIDE SEQUENCE</scope>
    <source>
        <strain evidence="1">237g6f4</strain>
        <tissue evidence="1">Blood</tissue>
    </source>
</reference>
<organism evidence="1 2">
    <name type="scientific">Engystomops pustulosus</name>
    <name type="common">Tungara frog</name>
    <name type="synonym">Physalaemus pustulosus</name>
    <dbReference type="NCBI Taxonomy" id="76066"/>
    <lineage>
        <taxon>Eukaryota</taxon>
        <taxon>Metazoa</taxon>
        <taxon>Chordata</taxon>
        <taxon>Craniata</taxon>
        <taxon>Vertebrata</taxon>
        <taxon>Euteleostomi</taxon>
        <taxon>Amphibia</taxon>
        <taxon>Batrachia</taxon>
        <taxon>Anura</taxon>
        <taxon>Neobatrachia</taxon>
        <taxon>Hyloidea</taxon>
        <taxon>Leptodactylidae</taxon>
        <taxon>Leiuperinae</taxon>
        <taxon>Engystomops</taxon>
    </lineage>
</organism>
<proteinExistence type="predicted"/>
<name>A0AAV7BZQ2_ENGPU</name>
<comment type="caution">
    <text evidence="1">The sequence shown here is derived from an EMBL/GenBank/DDBJ whole genome shotgun (WGS) entry which is preliminary data.</text>
</comment>
<sequence length="72" mass="7768">MIISLSIHCISSGSLFCGCSEYTGTWIGMSPACPLPAGSAHPWLASPPLHTPLVWRRWKGENNLASAIIYLV</sequence>
<gene>
    <name evidence="1" type="ORF">GDO81_010408</name>
</gene>
<evidence type="ECO:0000313" key="1">
    <source>
        <dbReference type="EMBL" id="KAG8578169.1"/>
    </source>
</evidence>
<dbReference type="Proteomes" id="UP000824782">
    <property type="component" value="Unassembled WGS sequence"/>
</dbReference>
<protein>
    <submittedName>
        <fullName evidence="1">Uncharacterized protein</fullName>
    </submittedName>
</protein>
<keyword evidence="2" id="KW-1185">Reference proteome</keyword>
<dbReference type="EMBL" id="WNYA01000004">
    <property type="protein sequence ID" value="KAG8578169.1"/>
    <property type="molecule type" value="Genomic_DNA"/>
</dbReference>
<dbReference type="AlphaFoldDB" id="A0AAV7BZQ2"/>
<evidence type="ECO:0000313" key="2">
    <source>
        <dbReference type="Proteomes" id="UP000824782"/>
    </source>
</evidence>